<evidence type="ECO:0000313" key="2">
    <source>
        <dbReference type="EMBL" id="MDN7242682.1"/>
    </source>
</evidence>
<keyword evidence="1" id="KW-1133">Transmembrane helix</keyword>
<dbReference type="EMBL" id="JAUJWV010000002">
    <property type="protein sequence ID" value="MDN7242682.1"/>
    <property type="molecule type" value="Genomic_DNA"/>
</dbReference>
<evidence type="ECO:0000313" key="3">
    <source>
        <dbReference type="Proteomes" id="UP001172055"/>
    </source>
</evidence>
<sequence>MRDFSGLTETLYTATEWIMRFSVINVLWFILNIPIVFTITSIFFGNSESSSLLYLWPLVVLLPALFFPSTAAMFSTVREWIIKKDQASLTKTYFSHLKATYKKSFLSGIVLMALWFIWILDFTFFKNENDLIWTMFVVVGLILFVFTINFFSLSAHYQMNNKALLKNAFFVTVGNPLLSLFILISNLSLFYVSATELLFLWPLFAGTVSAFLSFLAFYRFSLKVEEKALKNKEG</sequence>
<name>A0ABT8N471_9BACL</name>
<dbReference type="InterPro" id="IPR006938">
    <property type="entry name" value="DUF624"/>
</dbReference>
<feature type="transmembrane region" description="Helical" evidence="1">
    <location>
        <begin position="198"/>
        <end position="220"/>
    </location>
</feature>
<keyword evidence="1" id="KW-0812">Transmembrane</keyword>
<proteinExistence type="predicted"/>
<comment type="caution">
    <text evidence="2">The sequence shown here is derived from an EMBL/GenBank/DDBJ whole genome shotgun (WGS) entry which is preliminary data.</text>
</comment>
<accession>A0ABT8N471</accession>
<reference evidence="2 3" key="1">
    <citation type="submission" date="2023-06" db="EMBL/GenBank/DDBJ databases">
        <title>Novel species in genus Planococcus.</title>
        <authorList>
            <person name="Ning S."/>
        </authorList>
    </citation>
    <scope>NUCLEOTIDE SEQUENCE [LARGE SCALE GENOMIC DNA]</scope>
    <source>
        <strain evidence="2 3">N028</strain>
    </source>
</reference>
<feature type="transmembrane region" description="Helical" evidence="1">
    <location>
        <begin position="167"/>
        <end position="192"/>
    </location>
</feature>
<dbReference type="Proteomes" id="UP001172055">
    <property type="component" value="Unassembled WGS sequence"/>
</dbReference>
<evidence type="ECO:0000256" key="1">
    <source>
        <dbReference type="SAM" id="Phobius"/>
    </source>
</evidence>
<dbReference type="RefSeq" id="WP_301724238.1">
    <property type="nucleotide sequence ID" value="NZ_JAUJWV010000002.1"/>
</dbReference>
<feature type="transmembrane region" description="Helical" evidence="1">
    <location>
        <begin position="21"/>
        <end position="45"/>
    </location>
</feature>
<gene>
    <name evidence="2" type="ORF">QWY14_12785</name>
</gene>
<feature type="transmembrane region" description="Helical" evidence="1">
    <location>
        <begin position="51"/>
        <end position="74"/>
    </location>
</feature>
<keyword evidence="3" id="KW-1185">Reference proteome</keyword>
<feature type="transmembrane region" description="Helical" evidence="1">
    <location>
        <begin position="105"/>
        <end position="125"/>
    </location>
</feature>
<dbReference type="Pfam" id="PF04854">
    <property type="entry name" value="DUF624"/>
    <property type="match status" value="1"/>
</dbReference>
<feature type="transmembrane region" description="Helical" evidence="1">
    <location>
        <begin position="131"/>
        <end position="155"/>
    </location>
</feature>
<protein>
    <submittedName>
        <fullName evidence="2">DUF624 domain-containing protein</fullName>
    </submittedName>
</protein>
<organism evidence="2 3">
    <name type="scientific">Planococcus shixiaomingii</name>
    <dbReference type="NCBI Taxonomy" id="3058393"/>
    <lineage>
        <taxon>Bacteria</taxon>
        <taxon>Bacillati</taxon>
        <taxon>Bacillota</taxon>
        <taxon>Bacilli</taxon>
        <taxon>Bacillales</taxon>
        <taxon>Caryophanaceae</taxon>
        <taxon>Planococcus</taxon>
    </lineage>
</organism>
<keyword evidence="1" id="KW-0472">Membrane</keyword>